<evidence type="ECO:0008006" key="4">
    <source>
        <dbReference type="Google" id="ProtNLM"/>
    </source>
</evidence>
<organism evidence="2 3">
    <name type="scientific">Syncephalastrum racemosum</name>
    <name type="common">Filamentous fungus</name>
    <dbReference type="NCBI Taxonomy" id="13706"/>
    <lineage>
        <taxon>Eukaryota</taxon>
        <taxon>Fungi</taxon>
        <taxon>Fungi incertae sedis</taxon>
        <taxon>Mucoromycota</taxon>
        <taxon>Mucoromycotina</taxon>
        <taxon>Mucoromycetes</taxon>
        <taxon>Mucorales</taxon>
        <taxon>Syncephalastraceae</taxon>
        <taxon>Syncephalastrum</taxon>
    </lineage>
</organism>
<dbReference type="Proteomes" id="UP000242180">
    <property type="component" value="Unassembled WGS sequence"/>
</dbReference>
<evidence type="ECO:0000313" key="2">
    <source>
        <dbReference type="EMBL" id="ORZ02471.1"/>
    </source>
</evidence>
<dbReference type="EMBL" id="MCGN01000001">
    <property type="protein sequence ID" value="ORZ02471.1"/>
    <property type="molecule type" value="Genomic_DNA"/>
</dbReference>
<feature type="transmembrane region" description="Helical" evidence="1">
    <location>
        <begin position="52"/>
        <end position="71"/>
    </location>
</feature>
<dbReference type="InParanoid" id="A0A1X2HSG1"/>
<accession>A0A1X2HSG1</accession>
<keyword evidence="1" id="KW-0812">Transmembrane</keyword>
<evidence type="ECO:0000313" key="3">
    <source>
        <dbReference type="Proteomes" id="UP000242180"/>
    </source>
</evidence>
<name>A0A1X2HSG1_SYNRA</name>
<comment type="caution">
    <text evidence="2">The sequence shown here is derived from an EMBL/GenBank/DDBJ whole genome shotgun (WGS) entry which is preliminary data.</text>
</comment>
<keyword evidence="3" id="KW-1185">Reference proteome</keyword>
<proteinExistence type="predicted"/>
<keyword evidence="1" id="KW-0472">Membrane</keyword>
<keyword evidence="1" id="KW-1133">Transmembrane helix</keyword>
<sequence length="134" mass="15218">MALEKEKDDAYYNQLAKVIRAPEHPKYSPRPSTATDEITLVDRHGQSYSANLFFYLGFLFPPLWLVTIALYVGHPPQEAVTRTLWRRRFKIMAAVAAFQVFIGAVTFLVLLHFHVGIRVAPIRYGSITAQPRSG</sequence>
<dbReference type="AlphaFoldDB" id="A0A1X2HSG1"/>
<reference evidence="2 3" key="1">
    <citation type="submission" date="2016-07" db="EMBL/GenBank/DDBJ databases">
        <title>Pervasive Adenine N6-methylation of Active Genes in Fungi.</title>
        <authorList>
            <consortium name="DOE Joint Genome Institute"/>
            <person name="Mondo S.J."/>
            <person name="Dannebaum R.O."/>
            <person name="Kuo R.C."/>
            <person name="Labutti K."/>
            <person name="Haridas S."/>
            <person name="Kuo A."/>
            <person name="Salamov A."/>
            <person name="Ahrendt S.R."/>
            <person name="Lipzen A."/>
            <person name="Sullivan W."/>
            <person name="Andreopoulos W.B."/>
            <person name="Clum A."/>
            <person name="Lindquist E."/>
            <person name="Daum C."/>
            <person name="Ramamoorthy G.K."/>
            <person name="Gryganskyi A."/>
            <person name="Culley D."/>
            <person name="Magnuson J.K."/>
            <person name="James T.Y."/>
            <person name="O'Malley M.A."/>
            <person name="Stajich J.E."/>
            <person name="Spatafora J.W."/>
            <person name="Visel A."/>
            <person name="Grigoriev I.V."/>
        </authorList>
    </citation>
    <scope>NUCLEOTIDE SEQUENCE [LARGE SCALE GENOMIC DNA]</scope>
    <source>
        <strain evidence="2 3">NRRL 2496</strain>
    </source>
</reference>
<feature type="transmembrane region" description="Helical" evidence="1">
    <location>
        <begin position="91"/>
        <end position="113"/>
    </location>
</feature>
<protein>
    <recommendedName>
        <fullName evidence="4">Gamma-secretase subunit PEN-2</fullName>
    </recommendedName>
</protein>
<gene>
    <name evidence="2" type="ORF">BCR43DRAFT_533682</name>
</gene>
<evidence type="ECO:0000256" key="1">
    <source>
        <dbReference type="SAM" id="Phobius"/>
    </source>
</evidence>